<dbReference type="PANTHER" id="PTHR11496:SF102">
    <property type="entry name" value="ALCOHOL DEHYDROGENASE 4"/>
    <property type="match status" value="1"/>
</dbReference>
<dbReference type="FunFam" id="3.40.50.1970:FF:000003">
    <property type="entry name" value="Alcohol dehydrogenase, iron-containing"/>
    <property type="match status" value="1"/>
</dbReference>
<keyword evidence="2 5" id="KW-0560">Oxidoreductase</keyword>
<dbReference type="EMBL" id="CP000108">
    <property type="protein sequence ID" value="ABB28153.1"/>
    <property type="molecule type" value="Genomic_DNA"/>
</dbReference>
<dbReference type="GO" id="GO:0004022">
    <property type="term" value="F:alcohol dehydrogenase (NAD+) activity"/>
    <property type="evidence" value="ECO:0007669"/>
    <property type="project" value="UniProtKB-EC"/>
</dbReference>
<dbReference type="GO" id="GO:0046872">
    <property type="term" value="F:metal ion binding"/>
    <property type="evidence" value="ECO:0007669"/>
    <property type="project" value="InterPro"/>
</dbReference>
<feature type="domain" description="Fe-containing alcohol dehydrogenase-like C-terminal" evidence="4">
    <location>
        <begin position="197"/>
        <end position="385"/>
    </location>
</feature>
<evidence type="ECO:0000256" key="1">
    <source>
        <dbReference type="ARBA" id="ARBA00007358"/>
    </source>
</evidence>
<comment type="similarity">
    <text evidence="1">Belongs to the iron-containing alcohol dehydrogenase family.</text>
</comment>
<organism evidence="5">
    <name type="scientific">Chlorobium chlorochromatii (strain CaD3)</name>
    <dbReference type="NCBI Taxonomy" id="340177"/>
    <lineage>
        <taxon>Bacteria</taxon>
        <taxon>Pseudomonadati</taxon>
        <taxon>Chlorobiota</taxon>
        <taxon>Chlorobiia</taxon>
        <taxon>Chlorobiales</taxon>
        <taxon>Chlorobiaceae</taxon>
        <taxon>Chlorobium/Pelodictyon group</taxon>
        <taxon>Chlorobium</taxon>
    </lineage>
</organism>
<dbReference type="InterPro" id="IPR039697">
    <property type="entry name" value="Alcohol_dehydrogenase_Fe"/>
</dbReference>
<evidence type="ECO:0000256" key="2">
    <source>
        <dbReference type="ARBA" id="ARBA00023002"/>
    </source>
</evidence>
<dbReference type="InterPro" id="IPR056798">
    <property type="entry name" value="ADH_Fe_C"/>
</dbReference>
<dbReference type="KEGG" id="cch:Cag_0888"/>
<feature type="domain" description="Alcohol dehydrogenase iron-type/glycerol dehydrogenase GldA" evidence="3">
    <location>
        <begin position="16"/>
        <end position="186"/>
    </location>
</feature>
<dbReference type="PANTHER" id="PTHR11496">
    <property type="entry name" value="ALCOHOL DEHYDROGENASE"/>
    <property type="match status" value="1"/>
</dbReference>
<name>Q3AS72_CHLCH</name>
<dbReference type="EC" id="1.1.1.1" evidence="5"/>
<dbReference type="OrthoDB" id="9801156at2"/>
<reference evidence="5" key="1">
    <citation type="submission" date="2005-08" db="EMBL/GenBank/DDBJ databases">
        <title>Complete sequence of Chlorobium chlorochromatii CaD3.</title>
        <authorList>
            <person name="Copeland A."/>
            <person name="Lucas S."/>
            <person name="Lapidus A."/>
            <person name="Barry K."/>
            <person name="Detter J.C."/>
            <person name="Glavina T."/>
            <person name="Hammon N."/>
            <person name="Israni S."/>
            <person name="Pitluck S."/>
            <person name="Bryant D."/>
            <person name="Schmutz J."/>
            <person name="Larimer F."/>
            <person name="Land M."/>
            <person name="Kyrpides N."/>
            <person name="Ivanova N."/>
            <person name="Richardson P."/>
        </authorList>
    </citation>
    <scope>NUCLEOTIDE SEQUENCE [LARGE SCALE GENOMIC DNA]</scope>
    <source>
        <strain evidence="5">CaD3</strain>
    </source>
</reference>
<dbReference type="InterPro" id="IPR001670">
    <property type="entry name" value="ADH_Fe/GldA"/>
</dbReference>
<proteinExistence type="inferred from homology"/>
<protein>
    <submittedName>
        <fullName evidence="5">Alcohol dehydrogenase, iron-containing</fullName>
        <ecNumber evidence="5">1.1.1.1</ecNumber>
    </submittedName>
</protein>
<dbReference type="Gene3D" id="1.20.1090.10">
    <property type="entry name" value="Dehydroquinate synthase-like - alpha domain"/>
    <property type="match status" value="1"/>
</dbReference>
<dbReference type="Gene3D" id="3.40.50.1970">
    <property type="match status" value="1"/>
</dbReference>
<accession>Q3AS72</accession>
<dbReference type="eggNOG" id="COG1454">
    <property type="taxonomic scope" value="Bacteria"/>
</dbReference>
<dbReference type="AlphaFoldDB" id="Q3AS72"/>
<dbReference type="Pfam" id="PF25137">
    <property type="entry name" value="ADH_Fe_C"/>
    <property type="match status" value="1"/>
</dbReference>
<evidence type="ECO:0000259" key="3">
    <source>
        <dbReference type="Pfam" id="PF00465"/>
    </source>
</evidence>
<sequence length="402" mass="42898">MPSIPFSPFITLPLPELYCGAGTVKHLPELAARFGRTVLLITGKRALQQSGRLMALQAAMQQGGLKLFHEVIEREPSPEIVNRVVAEYRQYGVEVVVAIGGGSVLDGGKAISGMLCYHEPVERFIEGLPNMVPFDGRKVPFIAVPTTAGTGSEVTNNAVISRVGDNGFKRSLRHRALVPNIAVVDPELMVGTPASLTIASGMDACTQLLEAYTSPFATPYTDAVALSGLNHFSRSFVAACGSGTNDVAVRGDVAYAACMSGVALANAGLGVVHGFASSVGGLIDIPHGVLCATLLYEATRENIEALRQLESNHPQLQKFSCAGSIMVRGVGMEVSSAPSIEEGCELLLALLEHWQERFNFARLQNYGLQLHHIPVLVQATRTKSNAVALSSTAMERILHNRL</sequence>
<dbReference type="Pfam" id="PF00465">
    <property type="entry name" value="Fe-ADH"/>
    <property type="match status" value="1"/>
</dbReference>
<evidence type="ECO:0000259" key="4">
    <source>
        <dbReference type="Pfam" id="PF25137"/>
    </source>
</evidence>
<dbReference type="SUPFAM" id="SSF56796">
    <property type="entry name" value="Dehydroquinate synthase-like"/>
    <property type="match status" value="1"/>
</dbReference>
<dbReference type="HOGENOM" id="CLU_007207_0_0_10"/>
<dbReference type="STRING" id="340177.Cag_0888"/>
<dbReference type="CDD" id="cd08183">
    <property type="entry name" value="Fe-ADH-like"/>
    <property type="match status" value="1"/>
</dbReference>
<gene>
    <name evidence="5" type="ordered locus">Cag_0888</name>
</gene>
<evidence type="ECO:0000313" key="5">
    <source>
        <dbReference type="EMBL" id="ABB28153.1"/>
    </source>
</evidence>